<reference evidence="4" key="1">
    <citation type="submission" date="2020-10" db="EMBL/GenBank/DDBJ databases">
        <title>Ca. Dormibacterota MAGs.</title>
        <authorList>
            <person name="Montgomery K."/>
        </authorList>
    </citation>
    <scope>NUCLEOTIDE SEQUENCE [LARGE SCALE GENOMIC DNA]</scope>
    <source>
        <strain evidence="4">SC8812_S17_10</strain>
    </source>
</reference>
<evidence type="ECO:0000256" key="2">
    <source>
        <dbReference type="ARBA" id="ARBA00023002"/>
    </source>
</evidence>
<evidence type="ECO:0000313" key="4">
    <source>
        <dbReference type="EMBL" id="MBJ7601313.1"/>
    </source>
</evidence>
<accession>A0A934KEY7</accession>
<dbReference type="GO" id="GO:0016491">
    <property type="term" value="F:oxidoreductase activity"/>
    <property type="evidence" value="ECO:0007669"/>
    <property type="project" value="UniProtKB-KW"/>
</dbReference>
<evidence type="ECO:0000259" key="3">
    <source>
        <dbReference type="Pfam" id="PF00890"/>
    </source>
</evidence>
<keyword evidence="2" id="KW-0560">Oxidoreductase</keyword>
<feature type="domain" description="FAD-dependent oxidoreductase 2 FAD-binding" evidence="3">
    <location>
        <begin position="3"/>
        <end position="289"/>
    </location>
</feature>
<gene>
    <name evidence="4" type="ORF">JF922_24970</name>
</gene>
<dbReference type="SUPFAM" id="SSF51905">
    <property type="entry name" value="FAD/NAD(P)-binding domain"/>
    <property type="match status" value="1"/>
</dbReference>
<dbReference type="InterPro" id="IPR036188">
    <property type="entry name" value="FAD/NAD-bd_sf"/>
</dbReference>
<sequence length="315" mass="32486">MANRLLATAAGTLRPTCLAPPTLRVEWEGAHVLVAGLAGYRDFQADLVAAVLPAAASQMGIELEARPVTVDLPSLHRRHLSGLELARLFERPGFRSELAVALRGALTGATLVAFPAVVGLEGAGEAASRLAGELGVPVAELSTVPPSVPGLRLELALTAALRRAGARIQVGTFVRVAAGSGRRVGSVQLESPGHPQRVPVGRVVLASGGLASGGLEVRLDGSLRETVAELPVWLPEAVLGGLVGRRFFEPRGHPVSLAGLRVDEAMRPLDRDGTPLYENLFAAGGLLAHADRGVEKSADGIACATGWRAGLGAAA</sequence>
<dbReference type="EMBL" id="JAEKNR010000241">
    <property type="protein sequence ID" value="MBJ7601313.1"/>
    <property type="molecule type" value="Genomic_DNA"/>
</dbReference>
<keyword evidence="1" id="KW-0285">Flavoprotein</keyword>
<comment type="caution">
    <text evidence="4">The sequence shown here is derived from an EMBL/GenBank/DDBJ whole genome shotgun (WGS) entry which is preliminary data.</text>
</comment>
<protein>
    <submittedName>
        <fullName evidence="4">FAD-binding protein</fullName>
    </submittedName>
</protein>
<dbReference type="Pfam" id="PF00890">
    <property type="entry name" value="FAD_binding_2"/>
    <property type="match status" value="1"/>
</dbReference>
<dbReference type="Proteomes" id="UP000612893">
    <property type="component" value="Unassembled WGS sequence"/>
</dbReference>
<dbReference type="InterPro" id="IPR003953">
    <property type="entry name" value="FAD-dep_OxRdtase_2_FAD-bd"/>
</dbReference>
<keyword evidence="5" id="KW-1185">Reference proteome</keyword>
<proteinExistence type="predicted"/>
<evidence type="ECO:0000313" key="5">
    <source>
        <dbReference type="Proteomes" id="UP000612893"/>
    </source>
</evidence>
<evidence type="ECO:0000256" key="1">
    <source>
        <dbReference type="ARBA" id="ARBA00022630"/>
    </source>
</evidence>
<name>A0A934KEY7_9BACT</name>
<organism evidence="4 5">
    <name type="scientific">Candidatus Nephthysia bennettiae</name>
    <dbReference type="NCBI Taxonomy" id="3127016"/>
    <lineage>
        <taxon>Bacteria</taxon>
        <taxon>Bacillati</taxon>
        <taxon>Candidatus Dormiibacterota</taxon>
        <taxon>Candidatus Dormibacteria</taxon>
        <taxon>Candidatus Dormibacterales</taxon>
        <taxon>Candidatus Dormibacteraceae</taxon>
        <taxon>Candidatus Nephthysia</taxon>
    </lineage>
</organism>
<dbReference type="AlphaFoldDB" id="A0A934KEY7"/>